<sequence>MQTVTLFAPWFSEPTNFSIAYSSLKFNRFTAFF</sequence>
<accession>M5AHB3</accession>
<proteinExistence type="predicted"/>
<organism evidence="1 2">
    <name type="scientific">Levilactobacillus brevis KB290</name>
    <dbReference type="NCBI Taxonomy" id="1001583"/>
    <lineage>
        <taxon>Bacteria</taxon>
        <taxon>Bacillati</taxon>
        <taxon>Bacillota</taxon>
        <taxon>Bacilli</taxon>
        <taxon>Lactobacillales</taxon>
        <taxon>Lactobacillaceae</taxon>
        <taxon>Levilactobacillus</taxon>
    </lineage>
</organism>
<dbReference type="Proteomes" id="UP000012042">
    <property type="component" value="Chromosome"/>
</dbReference>
<dbReference type="EMBL" id="AP012167">
    <property type="protein sequence ID" value="BAN07732.1"/>
    <property type="molecule type" value="Genomic_DNA"/>
</dbReference>
<protein>
    <submittedName>
        <fullName evidence="1">Uncharacterized protein</fullName>
    </submittedName>
</protein>
<dbReference type="HOGENOM" id="CLU_3382448_0_0_9"/>
<reference evidence="1 2" key="1">
    <citation type="journal article" date="2013" name="PLoS ONE">
        <title>Genomic Analysis by Deep Sequencing of the Probiotic Lactobacillus brevis KB290 Harboring Nine Plasmids Reveals Genomic Stability.</title>
        <authorList>
            <person name="Fukao M."/>
            <person name="Oshima K."/>
            <person name="Morita H."/>
            <person name="Toh H."/>
            <person name="Suda W."/>
            <person name="Kim S.W."/>
            <person name="Suzuki S."/>
            <person name="Yakabe T."/>
            <person name="Hattori M."/>
            <person name="Yajima N."/>
        </authorList>
    </citation>
    <scope>NUCLEOTIDE SEQUENCE [LARGE SCALE GENOMIC DNA]</scope>
    <source>
        <strain evidence="1 2">KB290</strain>
    </source>
</reference>
<evidence type="ECO:0000313" key="1">
    <source>
        <dbReference type="EMBL" id="BAN07732.1"/>
    </source>
</evidence>
<name>M5AHB3_LEVBR</name>
<gene>
    <name evidence="1" type="ORF">LVISKB_2097</name>
</gene>
<evidence type="ECO:0000313" key="2">
    <source>
        <dbReference type="Proteomes" id="UP000012042"/>
    </source>
</evidence>
<dbReference type="AlphaFoldDB" id="M5AHB3"/>
<dbReference type="KEGG" id="lbk:LVISKB_2097"/>